<accession>A0A0D6ES66</accession>
<dbReference type="AlphaFoldDB" id="A0A0D6ES66"/>
<dbReference type="InterPro" id="IPR036396">
    <property type="entry name" value="Cyt_P450_sf"/>
</dbReference>
<dbReference type="InterPro" id="IPR050121">
    <property type="entry name" value="Cytochrome_P450_monoxygenase"/>
</dbReference>
<dbReference type="GO" id="GO:0005506">
    <property type="term" value="F:iron ion binding"/>
    <property type="evidence" value="ECO:0007669"/>
    <property type="project" value="InterPro"/>
</dbReference>
<proteinExistence type="inferred from homology"/>
<comment type="similarity">
    <text evidence="1">Belongs to the cytochrome P450 family.</text>
</comment>
<gene>
    <name evidence="4" type="primary">SPOSA6832_04650</name>
</gene>
<organism evidence="4 5">
    <name type="scientific">Sporidiobolus salmonicolor</name>
    <name type="common">Yeast-like fungus</name>
    <name type="synonym">Sporobolomyces salmonicolor</name>
    <dbReference type="NCBI Taxonomy" id="5005"/>
    <lineage>
        <taxon>Eukaryota</taxon>
        <taxon>Fungi</taxon>
        <taxon>Dikarya</taxon>
        <taxon>Basidiomycota</taxon>
        <taxon>Pucciniomycotina</taxon>
        <taxon>Microbotryomycetes</taxon>
        <taxon>Sporidiobolales</taxon>
        <taxon>Sporidiobolaceae</taxon>
        <taxon>Sporobolomyces</taxon>
    </lineage>
</organism>
<dbReference type="InterPro" id="IPR001128">
    <property type="entry name" value="Cyt_P450"/>
</dbReference>
<dbReference type="Pfam" id="PF00067">
    <property type="entry name" value="p450"/>
    <property type="match status" value="2"/>
</dbReference>
<reference evidence="5" key="1">
    <citation type="submission" date="2015-02" db="EMBL/GenBank/DDBJ databases">
        <authorList>
            <person name="Gon?alves P."/>
        </authorList>
    </citation>
    <scope>NUCLEOTIDE SEQUENCE [LARGE SCALE GENOMIC DNA]</scope>
</reference>
<feature type="non-terminal residue" evidence="4">
    <location>
        <position position="1"/>
    </location>
</feature>
<dbReference type="Proteomes" id="UP000243876">
    <property type="component" value="Unassembled WGS sequence"/>
</dbReference>
<dbReference type="PANTHER" id="PTHR24305:SF166">
    <property type="entry name" value="CYTOCHROME P450 12A4, MITOCHONDRIAL-RELATED"/>
    <property type="match status" value="1"/>
</dbReference>
<evidence type="ECO:0000313" key="5">
    <source>
        <dbReference type="Proteomes" id="UP000243876"/>
    </source>
</evidence>
<protein>
    <submittedName>
        <fullName evidence="4">SPOSA6832_04650-mRNA-1:cds</fullName>
    </submittedName>
</protein>
<evidence type="ECO:0000256" key="2">
    <source>
        <dbReference type="ARBA" id="ARBA00023002"/>
    </source>
</evidence>
<dbReference type="Gene3D" id="1.10.630.10">
    <property type="entry name" value="Cytochrome P450"/>
    <property type="match status" value="2"/>
</dbReference>
<name>A0A0D6ES66_SPOSA</name>
<keyword evidence="5" id="KW-1185">Reference proteome</keyword>
<sequence>YSTTLALLATVVYWLYRIFLSPHFSSIRSLPGPEFIHPLWGNLQEFTDKEPGRAHADWAIQYGGAVRYRGLLGENLLMLSDPTALTYLLTANPYNYAKPADLRGDLERILGKGVVFAEGDDHRRHRRLLAPAFAHGHIKAMAPCFFDLAYQIDSRAVDMSAWKYKLDLETYETNKPPGEAVIEVSDTLTRLALDAIGKVGFDYEFNALSGHTNALSQAFYTLYSPRGAYLSPPPWVMLLHKAFGAIFHTLPRNLTKLILGDRGKSIHQAARDVEKESRKIITAKKEVIAQEGSDSLKGKKDLISILLVHLRGTRHDFQHPFVDPLGAGMPSGETRPASRGNQEGADQGAQRRQEGTRQRGAEQFGVSRRLHDPSCTLSHVRVKKGQVIYLGIYAANRNKTVFGDDADSFRPERWIDPACKIESKMGVWAGLMTFLAGPRSCIGYKFA</sequence>
<keyword evidence="2" id="KW-0560">Oxidoreductase</keyword>
<evidence type="ECO:0000313" key="4">
    <source>
        <dbReference type="EMBL" id="CEQ42794.1"/>
    </source>
</evidence>
<dbReference type="GO" id="GO:0016705">
    <property type="term" value="F:oxidoreductase activity, acting on paired donors, with incorporation or reduction of molecular oxygen"/>
    <property type="evidence" value="ECO:0007669"/>
    <property type="project" value="InterPro"/>
</dbReference>
<dbReference type="GO" id="GO:0004497">
    <property type="term" value="F:monooxygenase activity"/>
    <property type="evidence" value="ECO:0007669"/>
    <property type="project" value="InterPro"/>
</dbReference>
<evidence type="ECO:0000256" key="3">
    <source>
        <dbReference type="SAM" id="MobiDB-lite"/>
    </source>
</evidence>
<dbReference type="EMBL" id="CENE01000036">
    <property type="protein sequence ID" value="CEQ42794.1"/>
    <property type="molecule type" value="Genomic_DNA"/>
</dbReference>
<feature type="compositionally biased region" description="Basic and acidic residues" evidence="3">
    <location>
        <begin position="349"/>
        <end position="360"/>
    </location>
</feature>
<dbReference type="GO" id="GO:0020037">
    <property type="term" value="F:heme binding"/>
    <property type="evidence" value="ECO:0007669"/>
    <property type="project" value="InterPro"/>
</dbReference>
<dbReference type="PANTHER" id="PTHR24305">
    <property type="entry name" value="CYTOCHROME P450"/>
    <property type="match status" value="1"/>
</dbReference>
<feature type="region of interest" description="Disordered" evidence="3">
    <location>
        <begin position="321"/>
        <end position="365"/>
    </location>
</feature>
<dbReference type="OrthoDB" id="1470350at2759"/>
<dbReference type="SUPFAM" id="SSF48264">
    <property type="entry name" value="Cytochrome P450"/>
    <property type="match status" value="1"/>
</dbReference>
<evidence type="ECO:0000256" key="1">
    <source>
        <dbReference type="ARBA" id="ARBA00010617"/>
    </source>
</evidence>